<dbReference type="GO" id="GO:0009535">
    <property type="term" value="C:chloroplast thylakoid membrane"/>
    <property type="evidence" value="ECO:0007669"/>
    <property type="project" value="UniProtKB-ARBA"/>
</dbReference>
<dbReference type="InterPro" id="IPR044240">
    <property type="entry name" value="STR4-like"/>
</dbReference>
<dbReference type="Gene3D" id="3.40.250.10">
    <property type="entry name" value="Rhodanese-like domain"/>
    <property type="match status" value="1"/>
</dbReference>
<evidence type="ECO:0000256" key="3">
    <source>
        <dbReference type="ARBA" id="ARBA00022528"/>
    </source>
</evidence>
<gene>
    <name evidence="10" type="ORF">Cgig2_031088</name>
</gene>
<sequence length="457" mass="48606">MEVISALGLKPVCVPLPAQRAKPRKIFQVHAQPLPKITNPSTREAKASNFRENLATNFHGSLVLLASAISGKLASALTYEEALEQSMTTNSAVDFDVGSVIDSILDNRILLFGGVAVIVVPLIVSQILGGKPKAFGVVSAKTAYAKLADDPNAQLLDIRSSKELREVGSPDIRGLKKKPVSIVYKGEDKPGFLEKLSLKFKAPENTSLYILDKFDGNSELVAELVTANGFKSAYAINDGAEGPGGWLNSGLPWMLPKKTFSLDLSGLAELFEDGGAGALLVTLGLAAVVGLGLLAFTEVEPLLQLFGSLALGQFFTKKLLFAEASHLGLSRHFVGDYSTDRKQTLQQLDEFINTQIAPKELVSDIKQIATAFLPTPASKPALPAPTEAASDYAVTDYGVLRAEPASHTEAETAAQATPTINSTPRSEVKAGSPRRALSPYPAYPDFKPPTSPCPSPP</sequence>
<organism evidence="10 11">
    <name type="scientific">Carnegiea gigantea</name>
    <dbReference type="NCBI Taxonomy" id="171969"/>
    <lineage>
        <taxon>Eukaryota</taxon>
        <taxon>Viridiplantae</taxon>
        <taxon>Streptophyta</taxon>
        <taxon>Embryophyta</taxon>
        <taxon>Tracheophyta</taxon>
        <taxon>Spermatophyta</taxon>
        <taxon>Magnoliopsida</taxon>
        <taxon>eudicotyledons</taxon>
        <taxon>Gunneridae</taxon>
        <taxon>Pentapetalae</taxon>
        <taxon>Caryophyllales</taxon>
        <taxon>Cactineae</taxon>
        <taxon>Cactaceae</taxon>
        <taxon>Cactoideae</taxon>
        <taxon>Echinocereeae</taxon>
        <taxon>Carnegiea</taxon>
    </lineage>
</organism>
<dbReference type="FunFam" id="3.40.250.10:FF:000044">
    <property type="entry name" value="Rhodanese-like domain-containing protein 4, chloroplastic"/>
    <property type="match status" value="1"/>
</dbReference>
<comment type="caution">
    <text evidence="10">The sequence shown here is derived from an EMBL/GenBank/DDBJ whole genome shotgun (WGS) entry which is preliminary data.</text>
</comment>
<name>A0A9Q1QGI1_9CARY</name>
<evidence type="ECO:0000313" key="11">
    <source>
        <dbReference type="Proteomes" id="UP001153076"/>
    </source>
</evidence>
<dbReference type="InterPro" id="IPR036873">
    <property type="entry name" value="Rhodanese-like_dom_sf"/>
</dbReference>
<keyword evidence="5" id="KW-0812">Transmembrane</keyword>
<dbReference type="Proteomes" id="UP001153076">
    <property type="component" value="Unassembled WGS sequence"/>
</dbReference>
<dbReference type="OrthoDB" id="1927399at2759"/>
<dbReference type="PANTHER" id="PTHR47377">
    <property type="entry name" value="RHODANESE-LIKE DOMAIN-CONTAINING PROTEIN 4, CHLOROPLASTIC"/>
    <property type="match status" value="1"/>
</dbReference>
<dbReference type="SUPFAM" id="SSF52821">
    <property type="entry name" value="Rhodanese/Cell cycle control phosphatase"/>
    <property type="match status" value="1"/>
</dbReference>
<protein>
    <recommendedName>
        <fullName evidence="12">Rhodanese-like domain-containing protein 4, chloroplastic</fullName>
    </recommendedName>
</protein>
<evidence type="ECO:0008006" key="12">
    <source>
        <dbReference type="Google" id="ProtNLM"/>
    </source>
</evidence>
<dbReference type="PANTHER" id="PTHR47377:SF1">
    <property type="entry name" value="RHODANESE-LIKE DOMAIN-CONTAINING PROTEIN 4, CHLOROPLASTIC"/>
    <property type="match status" value="1"/>
</dbReference>
<keyword evidence="3" id="KW-0150">Chloroplast</keyword>
<keyword evidence="6" id="KW-0809">Transit peptide</keyword>
<evidence type="ECO:0000313" key="10">
    <source>
        <dbReference type="EMBL" id="KAJ8440671.1"/>
    </source>
</evidence>
<feature type="region of interest" description="Disordered" evidence="9">
    <location>
        <begin position="404"/>
        <end position="457"/>
    </location>
</feature>
<keyword evidence="11" id="KW-1185">Reference proteome</keyword>
<keyword evidence="8" id="KW-0472">Membrane</keyword>
<evidence type="ECO:0000256" key="5">
    <source>
        <dbReference type="ARBA" id="ARBA00022692"/>
    </source>
</evidence>
<evidence type="ECO:0000256" key="8">
    <source>
        <dbReference type="ARBA" id="ARBA00023136"/>
    </source>
</evidence>
<evidence type="ECO:0000256" key="1">
    <source>
        <dbReference type="ARBA" id="ARBA00004229"/>
    </source>
</evidence>
<proteinExistence type="predicted"/>
<keyword evidence="4" id="KW-0934">Plastid</keyword>
<evidence type="ECO:0000256" key="2">
    <source>
        <dbReference type="ARBA" id="ARBA00004370"/>
    </source>
</evidence>
<reference evidence="10" key="1">
    <citation type="submission" date="2022-04" db="EMBL/GenBank/DDBJ databases">
        <title>Carnegiea gigantea Genome sequencing and assembly v2.</title>
        <authorList>
            <person name="Copetti D."/>
            <person name="Sanderson M.J."/>
            <person name="Burquez A."/>
            <person name="Wojciechowski M.F."/>
        </authorList>
    </citation>
    <scope>NUCLEOTIDE SEQUENCE</scope>
    <source>
        <strain evidence="10">SGP5-SGP5p</strain>
        <tissue evidence="10">Aerial part</tissue>
    </source>
</reference>
<accession>A0A9Q1QGI1</accession>
<evidence type="ECO:0000256" key="6">
    <source>
        <dbReference type="ARBA" id="ARBA00022946"/>
    </source>
</evidence>
<evidence type="ECO:0000256" key="4">
    <source>
        <dbReference type="ARBA" id="ARBA00022640"/>
    </source>
</evidence>
<evidence type="ECO:0000256" key="7">
    <source>
        <dbReference type="ARBA" id="ARBA00022989"/>
    </source>
</evidence>
<dbReference type="AlphaFoldDB" id="A0A9Q1QGI1"/>
<keyword evidence="7" id="KW-1133">Transmembrane helix</keyword>
<comment type="subcellular location">
    <subcellularLocation>
        <location evidence="2">Membrane</location>
    </subcellularLocation>
    <subcellularLocation>
        <location evidence="1">Plastid</location>
        <location evidence="1">Chloroplast</location>
    </subcellularLocation>
</comment>
<dbReference type="EMBL" id="JAKOGI010000186">
    <property type="protein sequence ID" value="KAJ8440671.1"/>
    <property type="molecule type" value="Genomic_DNA"/>
</dbReference>
<feature type="compositionally biased region" description="Pro residues" evidence="9">
    <location>
        <begin position="446"/>
        <end position="457"/>
    </location>
</feature>
<evidence type="ECO:0000256" key="9">
    <source>
        <dbReference type="SAM" id="MobiDB-lite"/>
    </source>
</evidence>